<dbReference type="EMBL" id="CAMGYJ010000008">
    <property type="protein sequence ID" value="CAI0466055.1"/>
    <property type="molecule type" value="Genomic_DNA"/>
</dbReference>
<name>A0AAV0P5H7_9ROSI</name>
<feature type="non-terminal residue" evidence="1">
    <location>
        <position position="45"/>
    </location>
</feature>
<dbReference type="AlphaFoldDB" id="A0AAV0P5H7"/>
<dbReference type="Proteomes" id="UP001154282">
    <property type="component" value="Unassembled WGS sequence"/>
</dbReference>
<protein>
    <submittedName>
        <fullName evidence="1">Uncharacterized protein</fullName>
    </submittedName>
</protein>
<keyword evidence="2" id="KW-1185">Reference proteome</keyword>
<accession>A0AAV0P5H7</accession>
<sequence length="45" mass="5198">MVWRACANFKPMSRLSFEGACKEVVKHHTRACIRSSITFSQQLEL</sequence>
<evidence type="ECO:0000313" key="2">
    <source>
        <dbReference type="Proteomes" id="UP001154282"/>
    </source>
</evidence>
<organism evidence="1 2">
    <name type="scientific">Linum tenue</name>
    <dbReference type="NCBI Taxonomy" id="586396"/>
    <lineage>
        <taxon>Eukaryota</taxon>
        <taxon>Viridiplantae</taxon>
        <taxon>Streptophyta</taxon>
        <taxon>Embryophyta</taxon>
        <taxon>Tracheophyta</taxon>
        <taxon>Spermatophyta</taxon>
        <taxon>Magnoliopsida</taxon>
        <taxon>eudicotyledons</taxon>
        <taxon>Gunneridae</taxon>
        <taxon>Pentapetalae</taxon>
        <taxon>rosids</taxon>
        <taxon>fabids</taxon>
        <taxon>Malpighiales</taxon>
        <taxon>Linaceae</taxon>
        <taxon>Linum</taxon>
    </lineage>
</organism>
<comment type="caution">
    <text evidence="1">The sequence shown here is derived from an EMBL/GenBank/DDBJ whole genome shotgun (WGS) entry which is preliminary data.</text>
</comment>
<reference evidence="1" key="1">
    <citation type="submission" date="2022-08" db="EMBL/GenBank/DDBJ databases">
        <authorList>
            <person name="Gutierrez-Valencia J."/>
        </authorList>
    </citation>
    <scope>NUCLEOTIDE SEQUENCE</scope>
</reference>
<evidence type="ECO:0000313" key="1">
    <source>
        <dbReference type="EMBL" id="CAI0466055.1"/>
    </source>
</evidence>
<gene>
    <name evidence="1" type="ORF">LITE_LOCUS36864</name>
</gene>
<proteinExistence type="predicted"/>